<dbReference type="EMBL" id="JANPWZ010000007">
    <property type="protein sequence ID" value="KAJ3580416.1"/>
    <property type="molecule type" value="Genomic_DNA"/>
</dbReference>
<name>A0A9W8NPC4_9PEZI</name>
<organism evidence="2 3">
    <name type="scientific">Xylaria arbuscula</name>
    <dbReference type="NCBI Taxonomy" id="114810"/>
    <lineage>
        <taxon>Eukaryota</taxon>
        <taxon>Fungi</taxon>
        <taxon>Dikarya</taxon>
        <taxon>Ascomycota</taxon>
        <taxon>Pezizomycotina</taxon>
        <taxon>Sordariomycetes</taxon>
        <taxon>Xylariomycetidae</taxon>
        <taxon>Xylariales</taxon>
        <taxon>Xylariaceae</taxon>
        <taxon>Xylaria</taxon>
    </lineage>
</organism>
<accession>A0A9W8NPC4</accession>
<gene>
    <name evidence="2" type="ORF">NPX13_g145</name>
</gene>
<sequence length="321" mass="37471">MSQRNPYIEIHREVFINQRGEEVDRFIRTTTRLPRQEYDKHDLDSRRSYVSTDHVSSYPPPYQYSYPQPAFPADPYYEYNERRAPSYRVYEAPYPPEPRGPYTNSRWEQPDRQYRSHPRYEYLAEDAPAPRSPRVARSNGDRGRHETSSRSHASGSKKDKHKRHESSAKTHTSRSHKNDRGHKTSSKSHSSHSHKKEQQSYESPIIEEYFSESEDAFEPEGSHRAAEREASKPKSSNINKSKPRYVPNPSLPFKIQRALATGKNSIEFLEGTINVVLLYEWCFTGRELHTHPGTFKPGFEVIPVERDNHGQLKPIEDESNE</sequence>
<feature type="compositionally biased region" description="Acidic residues" evidence="1">
    <location>
        <begin position="209"/>
        <end position="218"/>
    </location>
</feature>
<evidence type="ECO:0000313" key="3">
    <source>
        <dbReference type="Proteomes" id="UP001148614"/>
    </source>
</evidence>
<keyword evidence="3" id="KW-1185">Reference proteome</keyword>
<evidence type="ECO:0000313" key="2">
    <source>
        <dbReference type="EMBL" id="KAJ3580416.1"/>
    </source>
</evidence>
<reference evidence="2" key="1">
    <citation type="submission" date="2022-07" db="EMBL/GenBank/DDBJ databases">
        <title>Genome Sequence of Xylaria arbuscula.</title>
        <authorList>
            <person name="Buettner E."/>
        </authorList>
    </citation>
    <scope>NUCLEOTIDE SEQUENCE</scope>
    <source>
        <strain evidence="2">VT107</strain>
    </source>
</reference>
<dbReference type="VEuPathDB" id="FungiDB:F4678DRAFT_458852"/>
<feature type="region of interest" description="Disordered" evidence="1">
    <location>
        <begin position="90"/>
        <end position="245"/>
    </location>
</feature>
<feature type="compositionally biased region" description="Basic and acidic residues" evidence="1">
    <location>
        <begin position="139"/>
        <end position="149"/>
    </location>
</feature>
<dbReference type="Proteomes" id="UP001148614">
    <property type="component" value="Unassembled WGS sequence"/>
</dbReference>
<feature type="region of interest" description="Disordered" evidence="1">
    <location>
        <begin position="38"/>
        <end position="69"/>
    </location>
</feature>
<evidence type="ECO:0000256" key="1">
    <source>
        <dbReference type="SAM" id="MobiDB-lite"/>
    </source>
</evidence>
<proteinExistence type="predicted"/>
<feature type="compositionally biased region" description="Basic and acidic residues" evidence="1">
    <location>
        <begin position="220"/>
        <end position="232"/>
    </location>
</feature>
<protein>
    <submittedName>
        <fullName evidence="2">Uncharacterized protein</fullName>
    </submittedName>
</protein>
<feature type="compositionally biased region" description="Basic and acidic residues" evidence="1">
    <location>
        <begin position="38"/>
        <end position="47"/>
    </location>
</feature>
<dbReference type="AlphaFoldDB" id="A0A9W8NPC4"/>
<comment type="caution">
    <text evidence="2">The sequence shown here is derived from an EMBL/GenBank/DDBJ whole genome shotgun (WGS) entry which is preliminary data.</text>
</comment>
<feature type="compositionally biased region" description="Basic and acidic residues" evidence="1">
    <location>
        <begin position="108"/>
        <end position="122"/>
    </location>
</feature>
<feature type="compositionally biased region" description="Basic residues" evidence="1">
    <location>
        <begin position="183"/>
        <end position="195"/>
    </location>
</feature>